<organism evidence="2 3">
    <name type="scientific">Novosphingobium olei</name>
    <dbReference type="NCBI Taxonomy" id="2728851"/>
    <lineage>
        <taxon>Bacteria</taxon>
        <taxon>Pseudomonadati</taxon>
        <taxon>Pseudomonadota</taxon>
        <taxon>Alphaproteobacteria</taxon>
        <taxon>Sphingomonadales</taxon>
        <taxon>Sphingomonadaceae</taxon>
        <taxon>Novosphingobium</taxon>
    </lineage>
</organism>
<sequence>MTAWPEWKDIESAPYNTVVRVKAGQMTFLARLIPNGAMSDMDTSCDQWVAEIEGEHPPCWSGGACWENNEDESPSLQPDGWQSLSRQGPDLLEALELADALLRGANMNRGLVERKVTAAIAAAKLPTPPAQAGEGQ</sequence>
<dbReference type="EMBL" id="JABBGM010000003">
    <property type="protein sequence ID" value="NML93833.1"/>
    <property type="molecule type" value="Genomic_DNA"/>
</dbReference>
<feature type="compositionally biased region" description="Polar residues" evidence="1">
    <location>
        <begin position="74"/>
        <end position="85"/>
    </location>
</feature>
<protein>
    <submittedName>
        <fullName evidence="2">Uncharacterized protein</fullName>
    </submittedName>
</protein>
<reference evidence="2 3" key="1">
    <citation type="submission" date="2020-04" db="EMBL/GenBank/DDBJ databases">
        <title>Novosphingobium sp. TW-4 isolated from soil.</title>
        <authorList>
            <person name="Dahal R.H."/>
            <person name="Chaudhary D.K."/>
        </authorList>
    </citation>
    <scope>NUCLEOTIDE SEQUENCE [LARGE SCALE GENOMIC DNA]</scope>
    <source>
        <strain evidence="2 3">TW-4</strain>
    </source>
</reference>
<proteinExistence type="predicted"/>
<feature type="region of interest" description="Disordered" evidence="1">
    <location>
        <begin position="63"/>
        <end position="85"/>
    </location>
</feature>
<name>A0A7Y0GA90_9SPHN</name>
<dbReference type="RefSeq" id="WP_169493096.1">
    <property type="nucleotide sequence ID" value="NZ_JABBGM010000003.1"/>
</dbReference>
<gene>
    <name evidence="2" type="ORF">HHL27_09150</name>
</gene>
<evidence type="ECO:0000313" key="2">
    <source>
        <dbReference type="EMBL" id="NML93833.1"/>
    </source>
</evidence>
<evidence type="ECO:0000313" key="3">
    <source>
        <dbReference type="Proteomes" id="UP000583556"/>
    </source>
</evidence>
<dbReference type="AlphaFoldDB" id="A0A7Y0GA90"/>
<dbReference type="Proteomes" id="UP000583556">
    <property type="component" value="Unassembled WGS sequence"/>
</dbReference>
<evidence type="ECO:0000256" key="1">
    <source>
        <dbReference type="SAM" id="MobiDB-lite"/>
    </source>
</evidence>
<keyword evidence="3" id="KW-1185">Reference proteome</keyword>
<comment type="caution">
    <text evidence="2">The sequence shown here is derived from an EMBL/GenBank/DDBJ whole genome shotgun (WGS) entry which is preliminary data.</text>
</comment>
<accession>A0A7Y0GA90</accession>